<evidence type="ECO:0000256" key="5">
    <source>
        <dbReference type="ARBA" id="ARBA00033172"/>
    </source>
</evidence>
<comment type="similarity">
    <text evidence="1">Belongs to the peptidase M17 family.</text>
</comment>
<sequence length="493" mass="50044">MSSSTVSLRATSAASPADILVLGAVSGPDGARLVAGTEHPEISAQLALLDFAARADQLLRLPSPKSEFGSIAVIGLGAVASTDAVRDAAASVVRQLTGATSLTIDLGLENEADTAAALLGATLGGYTFTTFFGTVKMNAARPATQITIVSPVTVSAAEQERVTVLADSVSLVKDLVNTPGAELFPQTLADAAVKAASGLPVEVEVWDESRLAAENCGGILGVGQGSSRKPRLIKVSYAPAGASTHLAFVGKGITYDTGGYSLKPADSMLTMHHDMAGAATVLAVTLAAARLGLNVRITTFLCVAENLVSSTAIRPNDVLTMRNGTTVEVLNTDAEGRLVMADGLSLASEENPDAIIDVATLTGAAIVALGRRTTAVMGESALVADVVAAGDAAGEAHWPMPLPKELLGLLDSRFADIANLNPSVRDAGMLVAGVFLQEFVGNQAGSDVKIPWAHLDIAGTGTNNGAGFGVVSTGGTAASVRTLIGVAERLAAR</sequence>
<evidence type="ECO:0000256" key="1">
    <source>
        <dbReference type="ARBA" id="ARBA00009528"/>
    </source>
</evidence>
<dbReference type="RefSeq" id="WP_179577547.1">
    <property type="nucleotide sequence ID" value="NZ_JACCFM010000001.1"/>
</dbReference>
<dbReference type="InterPro" id="IPR043472">
    <property type="entry name" value="Macro_dom-like"/>
</dbReference>
<evidence type="ECO:0000313" key="11">
    <source>
        <dbReference type="Proteomes" id="UP000537260"/>
    </source>
</evidence>
<dbReference type="GO" id="GO:0030145">
    <property type="term" value="F:manganese ion binding"/>
    <property type="evidence" value="ECO:0007669"/>
    <property type="project" value="InterPro"/>
</dbReference>
<evidence type="ECO:0000256" key="8">
    <source>
        <dbReference type="ARBA" id="ARBA00050061"/>
    </source>
</evidence>
<evidence type="ECO:0000256" key="3">
    <source>
        <dbReference type="ARBA" id="ARBA00022670"/>
    </source>
</evidence>
<dbReference type="GO" id="GO:0006508">
    <property type="term" value="P:proteolysis"/>
    <property type="evidence" value="ECO:0007669"/>
    <property type="project" value="UniProtKB-KW"/>
</dbReference>
<dbReference type="PROSITE" id="PS00631">
    <property type="entry name" value="CYTOSOL_AP"/>
    <property type="match status" value="1"/>
</dbReference>
<keyword evidence="3" id="KW-0645">Protease</keyword>
<dbReference type="CDD" id="cd00433">
    <property type="entry name" value="Peptidase_M17"/>
    <property type="match status" value="1"/>
</dbReference>
<name>A0A7Z0EBP5_9MICO</name>
<evidence type="ECO:0000256" key="7">
    <source>
        <dbReference type="ARBA" id="ARBA00050021"/>
    </source>
</evidence>
<feature type="domain" description="Cytosol aminopeptidase" evidence="9">
    <location>
        <begin position="331"/>
        <end position="338"/>
    </location>
</feature>
<dbReference type="Pfam" id="PF02789">
    <property type="entry name" value="Peptidase_M17_N"/>
    <property type="match status" value="1"/>
</dbReference>
<dbReference type="GO" id="GO:0070006">
    <property type="term" value="F:metalloaminopeptidase activity"/>
    <property type="evidence" value="ECO:0007669"/>
    <property type="project" value="InterPro"/>
</dbReference>
<dbReference type="NCBIfam" id="NF002073">
    <property type="entry name" value="PRK00913.1-2"/>
    <property type="match status" value="1"/>
</dbReference>
<keyword evidence="4 10" id="KW-0378">Hydrolase</keyword>
<dbReference type="SUPFAM" id="SSF53187">
    <property type="entry name" value="Zn-dependent exopeptidases"/>
    <property type="match status" value="1"/>
</dbReference>
<comment type="function">
    <text evidence="6">Presumably involved in the processing and regular turnover of intracellular proteins. Catalyzes the removal of unsubstituted N-terminal amino acids from various peptides.</text>
</comment>
<dbReference type="InterPro" id="IPR008283">
    <property type="entry name" value="Peptidase_M17_N"/>
</dbReference>
<dbReference type="InterPro" id="IPR011356">
    <property type="entry name" value="Leucine_aapep/pepB"/>
</dbReference>
<evidence type="ECO:0000259" key="9">
    <source>
        <dbReference type="PROSITE" id="PS00631"/>
    </source>
</evidence>
<keyword evidence="2 10" id="KW-0031">Aminopeptidase</keyword>
<dbReference type="Pfam" id="PF00883">
    <property type="entry name" value="Peptidase_M17"/>
    <property type="match status" value="1"/>
</dbReference>
<dbReference type="InterPro" id="IPR000819">
    <property type="entry name" value="Peptidase_M17_C"/>
</dbReference>
<reference evidence="10 11" key="1">
    <citation type="submission" date="2020-07" db="EMBL/GenBank/DDBJ databases">
        <title>Sequencing the genomes of 1000 actinobacteria strains.</title>
        <authorList>
            <person name="Klenk H.-P."/>
        </authorList>
    </citation>
    <scope>NUCLEOTIDE SEQUENCE [LARGE SCALE GENOMIC DNA]</scope>
    <source>
        <strain evidence="10 11">LI1</strain>
    </source>
</reference>
<dbReference type="Gene3D" id="3.40.220.10">
    <property type="entry name" value="Leucine Aminopeptidase, subunit E, domain 1"/>
    <property type="match status" value="1"/>
</dbReference>
<dbReference type="Gene3D" id="3.40.630.10">
    <property type="entry name" value="Zn peptidases"/>
    <property type="match status" value="1"/>
</dbReference>
<organism evidence="10 11">
    <name type="scientific">Glaciibacter psychrotolerans</name>
    <dbReference type="NCBI Taxonomy" id="670054"/>
    <lineage>
        <taxon>Bacteria</taxon>
        <taxon>Bacillati</taxon>
        <taxon>Actinomycetota</taxon>
        <taxon>Actinomycetes</taxon>
        <taxon>Micrococcales</taxon>
        <taxon>Microbacteriaceae</taxon>
        <taxon>Glaciibacter</taxon>
    </lineage>
</organism>
<evidence type="ECO:0000313" key="10">
    <source>
        <dbReference type="EMBL" id="NYJ18669.1"/>
    </source>
</evidence>
<evidence type="ECO:0000256" key="2">
    <source>
        <dbReference type="ARBA" id="ARBA00022438"/>
    </source>
</evidence>
<protein>
    <recommendedName>
        <fullName evidence="7">Probable cytosol aminopeptidase</fullName>
    </recommendedName>
    <alternativeName>
        <fullName evidence="8">Leucine aminopeptidase</fullName>
    </alternativeName>
    <alternativeName>
        <fullName evidence="5">Leucyl aminopeptidase</fullName>
    </alternativeName>
</protein>
<comment type="caution">
    <text evidence="10">The sequence shown here is derived from an EMBL/GenBank/DDBJ whole genome shotgun (WGS) entry which is preliminary data.</text>
</comment>
<gene>
    <name evidence="10" type="ORF">HNR05_000460</name>
</gene>
<dbReference type="PANTHER" id="PTHR11963">
    <property type="entry name" value="LEUCINE AMINOPEPTIDASE-RELATED"/>
    <property type="match status" value="1"/>
</dbReference>
<dbReference type="SUPFAM" id="SSF52949">
    <property type="entry name" value="Macro domain-like"/>
    <property type="match status" value="1"/>
</dbReference>
<dbReference type="AlphaFoldDB" id="A0A7Z0EBP5"/>
<evidence type="ECO:0000256" key="4">
    <source>
        <dbReference type="ARBA" id="ARBA00022801"/>
    </source>
</evidence>
<proteinExistence type="inferred from homology"/>
<dbReference type="EMBL" id="JACCFM010000001">
    <property type="protein sequence ID" value="NYJ18669.1"/>
    <property type="molecule type" value="Genomic_DNA"/>
</dbReference>
<dbReference type="PRINTS" id="PR00481">
    <property type="entry name" value="LAMNOPPTDASE"/>
</dbReference>
<evidence type="ECO:0000256" key="6">
    <source>
        <dbReference type="ARBA" id="ARBA00049972"/>
    </source>
</evidence>
<keyword evidence="11" id="KW-1185">Reference proteome</keyword>
<accession>A0A7Z0EBP5</accession>
<dbReference type="Proteomes" id="UP000537260">
    <property type="component" value="Unassembled WGS sequence"/>
</dbReference>
<dbReference type="PANTHER" id="PTHR11963:SF23">
    <property type="entry name" value="CYTOSOL AMINOPEPTIDASE"/>
    <property type="match status" value="1"/>
</dbReference>
<dbReference type="GO" id="GO:0005737">
    <property type="term" value="C:cytoplasm"/>
    <property type="evidence" value="ECO:0007669"/>
    <property type="project" value="InterPro"/>
</dbReference>